<dbReference type="Pfam" id="PF11188">
    <property type="entry name" value="DUF2975"/>
    <property type="match status" value="1"/>
</dbReference>
<name>A0ABT0GJX5_9GAMM</name>
<proteinExistence type="predicted"/>
<comment type="caution">
    <text evidence="2">The sequence shown here is derived from an EMBL/GenBank/DDBJ whole genome shotgun (WGS) entry which is preliminary data.</text>
</comment>
<dbReference type="Proteomes" id="UP001431449">
    <property type="component" value="Unassembled WGS sequence"/>
</dbReference>
<feature type="transmembrane region" description="Helical" evidence="1">
    <location>
        <begin position="125"/>
        <end position="146"/>
    </location>
</feature>
<dbReference type="EMBL" id="JALNMH010000012">
    <property type="protein sequence ID" value="MCK7594835.1"/>
    <property type="molecule type" value="Genomic_DNA"/>
</dbReference>
<feature type="transmembrane region" description="Helical" evidence="1">
    <location>
        <begin position="56"/>
        <end position="76"/>
    </location>
</feature>
<keyword evidence="1" id="KW-0472">Membrane</keyword>
<accession>A0ABT0GJX5</accession>
<keyword evidence="1" id="KW-1133">Transmembrane helix</keyword>
<keyword evidence="1" id="KW-0812">Transmembrane</keyword>
<feature type="transmembrane region" description="Helical" evidence="1">
    <location>
        <begin position="97"/>
        <end position="119"/>
    </location>
</feature>
<gene>
    <name evidence="2" type="ORF">M0G41_14280</name>
</gene>
<organism evidence="2 3">
    <name type="scientific">Pseudomarimonas salicorniae</name>
    <dbReference type="NCBI Taxonomy" id="2933270"/>
    <lineage>
        <taxon>Bacteria</taxon>
        <taxon>Pseudomonadati</taxon>
        <taxon>Pseudomonadota</taxon>
        <taxon>Gammaproteobacteria</taxon>
        <taxon>Lysobacterales</taxon>
        <taxon>Lysobacteraceae</taxon>
        <taxon>Pseudomarimonas</taxon>
    </lineage>
</organism>
<dbReference type="RefSeq" id="WP_248210493.1">
    <property type="nucleotide sequence ID" value="NZ_JALNMH010000012.1"/>
</dbReference>
<evidence type="ECO:0000313" key="2">
    <source>
        <dbReference type="EMBL" id="MCK7594835.1"/>
    </source>
</evidence>
<evidence type="ECO:0000256" key="1">
    <source>
        <dbReference type="SAM" id="Phobius"/>
    </source>
</evidence>
<dbReference type="InterPro" id="IPR021354">
    <property type="entry name" value="DUF2975"/>
</dbReference>
<protein>
    <submittedName>
        <fullName evidence="2">DUF2975 domain-containing protein</fullName>
    </submittedName>
</protein>
<evidence type="ECO:0000313" key="3">
    <source>
        <dbReference type="Proteomes" id="UP001431449"/>
    </source>
</evidence>
<sequence length="163" mass="17382">MNAERRFRAQCRWLRRATLVVFVGLALLHGLGMVGLPLLFPAGAVSEPGDRLIRHAISALPGLGYLWALWAVQQALGQLADGALFQQTVARAMRQMGAGVLTGALLSVFVVINLARWASGGGGSYLYFDLSAIVLGVVGAALIMLARVVDQARALQSELDEIL</sequence>
<reference evidence="2" key="1">
    <citation type="submission" date="2022-04" db="EMBL/GenBank/DDBJ databases">
        <title>Lysobacter sp. CAU 1642 isolated from sea sand.</title>
        <authorList>
            <person name="Kim W."/>
        </authorList>
    </citation>
    <scope>NUCLEOTIDE SEQUENCE</scope>
    <source>
        <strain evidence="2">CAU 1642</strain>
    </source>
</reference>
<keyword evidence="3" id="KW-1185">Reference proteome</keyword>